<dbReference type="RefSeq" id="WP_148736797.1">
    <property type="nucleotide sequence ID" value="NZ_VSTH01000007.1"/>
</dbReference>
<dbReference type="PANTHER" id="PTHR37809:SF1">
    <property type="entry name" value="RIBOSOMAL PROTEIN S12 METHYLTHIOTRANSFERASE ACCESSORY FACTOR YCAO"/>
    <property type="match status" value="1"/>
</dbReference>
<dbReference type="Gene3D" id="3.30.1330.230">
    <property type="match status" value="1"/>
</dbReference>
<feature type="domain" description="YcaO" evidence="1">
    <location>
        <begin position="62"/>
        <end position="405"/>
    </location>
</feature>
<evidence type="ECO:0000259" key="1">
    <source>
        <dbReference type="PROSITE" id="PS51664"/>
    </source>
</evidence>
<dbReference type="NCBIfam" id="TIGR00702">
    <property type="entry name" value="YcaO-type kinase domain"/>
    <property type="match status" value="1"/>
</dbReference>
<evidence type="ECO:0000313" key="2">
    <source>
        <dbReference type="EMBL" id="TYO68393.1"/>
    </source>
</evidence>
<sequence>MEQVLFNGSRVRSPEQTWSAIKPRLREFGITRVGEITGLDRIGIPVWIAIRPNARTLSVSQGKGLNDTAAKVSAAMEALELAHAEQPGLELRHGTASELRVFGDIVDLTALPRARNSAFGTNTVIAWTRAVDWKTGEPIWVPFEIVNADASVHRMDGAGSFLHTTNGLASGNIADEAILHGLCELIERDALALWHYAGPTAQAASRIAPASIDFPVVADVIRRLRSADIEPIVWDATSDIGIATVRVALYDNNSDPLTNPLPVSAGAGCHPDKTIALCRALTEAAQSRLTAIAGSRDDLGRQRYRETQSAHALDAFRAHAQSETGHKAFSSIPDAAAESITGALNLVVTHLEGAGLTQVLTVNLSTSEMPVAVVRTIVPGLEGPIDSPSYLPGARVLARASGMHA</sequence>
<dbReference type="Proteomes" id="UP000324797">
    <property type="component" value="Unassembled WGS sequence"/>
</dbReference>
<organism evidence="2 3">
    <name type="scientific">Bradyrhizobium hipponense</name>
    <dbReference type="NCBI Taxonomy" id="2605638"/>
    <lineage>
        <taxon>Bacteria</taxon>
        <taxon>Pseudomonadati</taxon>
        <taxon>Pseudomonadota</taxon>
        <taxon>Alphaproteobacteria</taxon>
        <taxon>Hyphomicrobiales</taxon>
        <taxon>Nitrobacteraceae</taxon>
        <taxon>Bradyrhizobium</taxon>
    </lineage>
</organism>
<comment type="caution">
    <text evidence="2">The sequence shown here is derived from an EMBL/GenBank/DDBJ whole genome shotgun (WGS) entry which is preliminary data.</text>
</comment>
<keyword evidence="3" id="KW-1185">Reference proteome</keyword>
<name>A0A5S4YXR0_9BRAD</name>
<dbReference type="PANTHER" id="PTHR37809">
    <property type="entry name" value="RIBOSOMAL PROTEIN S12 METHYLTHIOTRANSFERASE ACCESSORY FACTOR YCAO"/>
    <property type="match status" value="1"/>
</dbReference>
<dbReference type="EMBL" id="VSTH01000007">
    <property type="protein sequence ID" value="TYO68393.1"/>
    <property type="molecule type" value="Genomic_DNA"/>
</dbReference>
<accession>A0A5S4YXR0</accession>
<reference evidence="2 3" key="1">
    <citation type="submission" date="2019-08" db="EMBL/GenBank/DDBJ databases">
        <title>Bradyrhizobium hipponensis sp. nov., a rhizobium isolated from a Lupinus angustifolius root nodule in Tunisia.</title>
        <authorList>
            <person name="Off K."/>
            <person name="Rejili M."/>
            <person name="Mars M."/>
            <person name="Brachmann A."/>
            <person name="Marin M."/>
        </authorList>
    </citation>
    <scope>NUCLEOTIDE SEQUENCE [LARGE SCALE GENOMIC DNA]</scope>
    <source>
        <strain evidence="3">aSej3</strain>
    </source>
</reference>
<dbReference type="PROSITE" id="PS51664">
    <property type="entry name" value="YCAO"/>
    <property type="match status" value="1"/>
</dbReference>
<gene>
    <name evidence="2" type="ORF">FXV83_00745</name>
</gene>
<dbReference type="InterPro" id="IPR003776">
    <property type="entry name" value="YcaO-like_dom"/>
</dbReference>
<dbReference type="Pfam" id="PF02624">
    <property type="entry name" value="YcaO"/>
    <property type="match status" value="1"/>
</dbReference>
<proteinExistence type="predicted"/>
<dbReference type="AlphaFoldDB" id="A0A5S4YXR0"/>
<evidence type="ECO:0000313" key="3">
    <source>
        <dbReference type="Proteomes" id="UP000324797"/>
    </source>
</evidence>
<protein>
    <recommendedName>
        <fullName evidence="1">YcaO domain-containing protein</fullName>
    </recommendedName>
</protein>